<dbReference type="OMA" id="ALATWYY"/>
<evidence type="ECO:0000256" key="3">
    <source>
        <dbReference type="ARBA" id="ARBA00022692"/>
    </source>
</evidence>
<gene>
    <name evidence="6" type="ORF">CONCODRAFT_24258</name>
</gene>
<protein>
    <submittedName>
        <fullName evidence="6">Uncharacterized protein</fullName>
    </submittedName>
</protein>
<dbReference type="AlphaFoldDB" id="A0A137P127"/>
<dbReference type="PANTHER" id="PTHR12668:SF53">
    <property type="entry name" value="TMEM14 PROTEIN HOMOLOG YJR085C"/>
    <property type="match status" value="1"/>
</dbReference>
<feature type="non-terminal residue" evidence="6">
    <location>
        <position position="73"/>
    </location>
</feature>
<dbReference type="GO" id="GO:0016020">
    <property type="term" value="C:membrane"/>
    <property type="evidence" value="ECO:0007669"/>
    <property type="project" value="UniProtKB-SubCell"/>
</dbReference>
<dbReference type="EMBL" id="KQ964562">
    <property type="protein sequence ID" value="KXN68765.1"/>
    <property type="molecule type" value="Genomic_DNA"/>
</dbReference>
<evidence type="ECO:0000256" key="5">
    <source>
        <dbReference type="ARBA" id="ARBA00023136"/>
    </source>
</evidence>
<dbReference type="OrthoDB" id="5620at2759"/>
<dbReference type="InterPro" id="IPR044890">
    <property type="entry name" value="TMEM14_sf"/>
</dbReference>
<dbReference type="InterPro" id="IPR005349">
    <property type="entry name" value="TMEM14"/>
</dbReference>
<evidence type="ECO:0000256" key="2">
    <source>
        <dbReference type="ARBA" id="ARBA00007590"/>
    </source>
</evidence>
<evidence type="ECO:0000313" key="7">
    <source>
        <dbReference type="Proteomes" id="UP000070444"/>
    </source>
</evidence>
<evidence type="ECO:0000256" key="1">
    <source>
        <dbReference type="ARBA" id="ARBA00004370"/>
    </source>
</evidence>
<dbReference type="PANTHER" id="PTHR12668">
    <property type="entry name" value="TRANSMEMBRANE PROTEIN 14, 15"/>
    <property type="match status" value="1"/>
</dbReference>
<reference evidence="6 7" key="1">
    <citation type="journal article" date="2015" name="Genome Biol. Evol.">
        <title>Phylogenomic analyses indicate that early fungi evolved digesting cell walls of algal ancestors of land plants.</title>
        <authorList>
            <person name="Chang Y."/>
            <person name="Wang S."/>
            <person name="Sekimoto S."/>
            <person name="Aerts A.L."/>
            <person name="Choi C."/>
            <person name="Clum A."/>
            <person name="LaButti K.M."/>
            <person name="Lindquist E.A."/>
            <person name="Yee Ngan C."/>
            <person name="Ohm R.A."/>
            <person name="Salamov A.A."/>
            <person name="Grigoriev I.V."/>
            <person name="Spatafora J.W."/>
            <person name="Berbee M.L."/>
        </authorList>
    </citation>
    <scope>NUCLEOTIDE SEQUENCE [LARGE SCALE GENOMIC DNA]</scope>
    <source>
        <strain evidence="6 7">NRRL 28638</strain>
    </source>
</reference>
<dbReference type="Gene3D" id="1.10.10.1740">
    <property type="entry name" value="Transmembrane protein 14-like"/>
    <property type="match status" value="1"/>
</dbReference>
<feature type="non-terminal residue" evidence="6">
    <location>
        <position position="1"/>
    </location>
</feature>
<sequence length="73" mass="7299">GGLIGYAKTGSIPSAVAGVAFGAAYAYSGYRIKQNQDLGIELATGTSFALAASQLPRAIKLAKPMPIALSATA</sequence>
<keyword evidence="3" id="KW-0812">Transmembrane</keyword>
<keyword evidence="7" id="KW-1185">Reference proteome</keyword>
<proteinExistence type="inferred from homology"/>
<keyword evidence="4" id="KW-1133">Transmembrane helix</keyword>
<evidence type="ECO:0000256" key="4">
    <source>
        <dbReference type="ARBA" id="ARBA00022989"/>
    </source>
</evidence>
<keyword evidence="5" id="KW-0472">Membrane</keyword>
<dbReference type="Pfam" id="PF03647">
    <property type="entry name" value="Tmemb_14"/>
    <property type="match status" value="1"/>
</dbReference>
<dbReference type="Proteomes" id="UP000070444">
    <property type="component" value="Unassembled WGS sequence"/>
</dbReference>
<evidence type="ECO:0000313" key="6">
    <source>
        <dbReference type="EMBL" id="KXN68765.1"/>
    </source>
</evidence>
<accession>A0A137P127</accession>
<comment type="subcellular location">
    <subcellularLocation>
        <location evidence="1">Membrane</location>
    </subcellularLocation>
</comment>
<name>A0A137P127_CONC2</name>
<organism evidence="6 7">
    <name type="scientific">Conidiobolus coronatus (strain ATCC 28846 / CBS 209.66 / NRRL 28638)</name>
    <name type="common">Delacroixia coronata</name>
    <dbReference type="NCBI Taxonomy" id="796925"/>
    <lineage>
        <taxon>Eukaryota</taxon>
        <taxon>Fungi</taxon>
        <taxon>Fungi incertae sedis</taxon>
        <taxon>Zoopagomycota</taxon>
        <taxon>Entomophthoromycotina</taxon>
        <taxon>Entomophthoromycetes</taxon>
        <taxon>Entomophthorales</taxon>
        <taxon>Ancylistaceae</taxon>
        <taxon>Conidiobolus</taxon>
    </lineage>
</organism>
<comment type="similarity">
    <text evidence="2">Belongs to the TMEM14 family.</text>
</comment>